<proteinExistence type="inferred from homology"/>
<keyword evidence="1" id="KW-0963">Cytoplasm</keyword>
<dbReference type="PANTHER" id="PTHR20275">
    <property type="entry name" value="NAD KINASE"/>
    <property type="match status" value="1"/>
</dbReference>
<sequence>MKCMVISRIDEDTAIRYTAALGDALQDSGYDVVFEEETAHILGRPGSSLAAAHPDLAVIVGGDGTILRTVQNMAVQVPVIGVNWGEVGFLADLEPDDALDALAAISDGFLVEPRMRLSFFVGDEYIGDALNEVLIVTSRPAKMLKFGVIIDGILSEQFRADGLLVSTPTGSTAYAMSAGGPIIDPRIEGTLLVPLAPYMLSSRPHFIGSDRNLELRLESAKPANLVIDGQKSRDLGCEATIVVRKSDSPALFVDVGRNFFVKVDQKLRRL</sequence>
<dbReference type="InterPro" id="IPR017437">
    <property type="entry name" value="ATP-NAD_kinase_PpnK-typ_C"/>
</dbReference>
<dbReference type="GO" id="GO:0005524">
    <property type="term" value="F:ATP binding"/>
    <property type="evidence" value="ECO:0007669"/>
    <property type="project" value="UniProtKB-KW"/>
</dbReference>
<reference evidence="8" key="1">
    <citation type="journal article" date="2015" name="Proc. Natl. Acad. Sci. U.S.A.">
        <title>Networks of energetic and metabolic interactions define dynamics in microbial communities.</title>
        <authorList>
            <person name="Embree M."/>
            <person name="Liu J.K."/>
            <person name="Al-Bassam M.M."/>
            <person name="Zengler K."/>
        </authorList>
    </citation>
    <scope>NUCLEOTIDE SEQUENCE</scope>
</reference>
<evidence type="ECO:0000256" key="5">
    <source>
        <dbReference type="ARBA" id="ARBA00022840"/>
    </source>
</evidence>
<gene>
    <name evidence="8" type="ORF">ASZ90_015529</name>
</gene>
<dbReference type="AlphaFoldDB" id="A0A0W8F1W3"/>
<dbReference type="InterPro" id="IPR017438">
    <property type="entry name" value="ATP-NAD_kinase_N"/>
</dbReference>
<evidence type="ECO:0000256" key="7">
    <source>
        <dbReference type="ARBA" id="ARBA00023027"/>
    </source>
</evidence>
<evidence type="ECO:0000256" key="6">
    <source>
        <dbReference type="ARBA" id="ARBA00022857"/>
    </source>
</evidence>
<evidence type="ECO:0000256" key="3">
    <source>
        <dbReference type="ARBA" id="ARBA00022741"/>
    </source>
</evidence>
<accession>A0A0W8F1W3</accession>
<dbReference type="EC" id="2.7.1.23" evidence="8"/>
<comment type="caution">
    <text evidence="8">The sequence shown here is derived from an EMBL/GenBank/DDBJ whole genome shotgun (WGS) entry which is preliminary data.</text>
</comment>
<evidence type="ECO:0000256" key="2">
    <source>
        <dbReference type="ARBA" id="ARBA00022679"/>
    </source>
</evidence>
<keyword evidence="2 8" id="KW-0808">Transferase</keyword>
<keyword evidence="3" id="KW-0547">Nucleotide-binding</keyword>
<dbReference type="Gene3D" id="3.40.50.10330">
    <property type="entry name" value="Probable inorganic polyphosphate/atp-NAD kinase, domain 1"/>
    <property type="match status" value="1"/>
</dbReference>
<evidence type="ECO:0000256" key="1">
    <source>
        <dbReference type="ARBA" id="ARBA00022490"/>
    </source>
</evidence>
<keyword evidence="4 8" id="KW-0418">Kinase</keyword>
<dbReference type="GO" id="GO:0003951">
    <property type="term" value="F:NAD+ kinase activity"/>
    <property type="evidence" value="ECO:0007669"/>
    <property type="project" value="UniProtKB-EC"/>
</dbReference>
<keyword evidence="7" id="KW-0520">NAD</keyword>
<organism evidence="8">
    <name type="scientific">hydrocarbon metagenome</name>
    <dbReference type="NCBI Taxonomy" id="938273"/>
    <lineage>
        <taxon>unclassified sequences</taxon>
        <taxon>metagenomes</taxon>
        <taxon>ecological metagenomes</taxon>
    </lineage>
</organism>
<dbReference type="GO" id="GO:0006741">
    <property type="term" value="P:NADP+ biosynthetic process"/>
    <property type="evidence" value="ECO:0007669"/>
    <property type="project" value="InterPro"/>
</dbReference>
<evidence type="ECO:0000256" key="4">
    <source>
        <dbReference type="ARBA" id="ARBA00022777"/>
    </source>
</evidence>
<dbReference type="EMBL" id="LNQE01001617">
    <property type="protein sequence ID" value="KUG14817.1"/>
    <property type="molecule type" value="Genomic_DNA"/>
</dbReference>
<dbReference type="HAMAP" id="MF_00361">
    <property type="entry name" value="NAD_kinase"/>
    <property type="match status" value="1"/>
</dbReference>
<keyword evidence="5" id="KW-0067">ATP-binding</keyword>
<dbReference type="InterPro" id="IPR016064">
    <property type="entry name" value="NAD/diacylglycerol_kinase_sf"/>
</dbReference>
<evidence type="ECO:0000313" key="8">
    <source>
        <dbReference type="EMBL" id="KUG14817.1"/>
    </source>
</evidence>
<dbReference type="InterPro" id="IPR002504">
    <property type="entry name" value="NADK"/>
</dbReference>
<protein>
    <submittedName>
        <fullName evidence="8">Nad kinase</fullName>
        <ecNumber evidence="8">2.7.1.23</ecNumber>
    </submittedName>
</protein>
<keyword evidence="6" id="KW-0521">NADP</keyword>
<dbReference type="PANTHER" id="PTHR20275:SF43">
    <property type="entry name" value="BIFUNCTIONAL NADP PHOSPHATASE_NAD KINASE"/>
    <property type="match status" value="1"/>
</dbReference>
<dbReference type="Pfam" id="PF20143">
    <property type="entry name" value="NAD_kinase_C"/>
    <property type="match status" value="1"/>
</dbReference>
<dbReference type="SUPFAM" id="SSF111331">
    <property type="entry name" value="NAD kinase/diacylglycerol kinase-like"/>
    <property type="match status" value="1"/>
</dbReference>
<dbReference type="Gene3D" id="2.60.200.30">
    <property type="entry name" value="Probable inorganic polyphosphate/atp-NAD kinase, domain 2"/>
    <property type="match status" value="1"/>
</dbReference>
<dbReference type="GO" id="GO:0019674">
    <property type="term" value="P:NAD+ metabolic process"/>
    <property type="evidence" value="ECO:0007669"/>
    <property type="project" value="InterPro"/>
</dbReference>
<dbReference type="Pfam" id="PF01513">
    <property type="entry name" value="NAD_kinase"/>
    <property type="match status" value="1"/>
</dbReference>
<name>A0A0W8F1W3_9ZZZZ</name>